<dbReference type="FunFam" id="3.20.20.70:FF:000009">
    <property type="entry name" value="1-(5-phosphoribosyl)-5-[(5-phosphoribosylamino)methylideneamino] imidazole-4-carboxamide isomerase"/>
    <property type="match status" value="1"/>
</dbReference>
<keyword evidence="10 12" id="KW-0413">Isomerase</keyword>
<dbReference type="NCBIfam" id="TIGR00007">
    <property type="entry name" value="1-(5-phosphoribosyl)-5-[(5-phosphoribosylamino)methylideneamino]imidazole-4-carboxamide isomerase"/>
    <property type="match status" value="1"/>
</dbReference>
<feature type="active site" description="Proton acceptor" evidence="12">
    <location>
        <position position="7"/>
    </location>
</feature>
<evidence type="ECO:0000256" key="10">
    <source>
        <dbReference type="ARBA" id="ARBA00023235"/>
    </source>
</evidence>
<dbReference type="InterPro" id="IPR013785">
    <property type="entry name" value="Aldolase_TIM"/>
</dbReference>
<dbReference type="EMBL" id="CACRUX010000013">
    <property type="protein sequence ID" value="VYT76598.1"/>
    <property type="molecule type" value="Genomic_DNA"/>
</dbReference>
<comment type="pathway">
    <text evidence="3 12 14">Amino-acid biosynthesis; L-histidine biosynthesis; L-histidine from 5-phospho-alpha-D-ribose 1-diphosphate: step 4/9.</text>
</comment>
<evidence type="ECO:0000256" key="9">
    <source>
        <dbReference type="ARBA" id="ARBA00023102"/>
    </source>
</evidence>
<dbReference type="HAMAP" id="MF_01014">
    <property type="entry name" value="HisA"/>
    <property type="match status" value="1"/>
</dbReference>
<reference evidence="15" key="1">
    <citation type="submission" date="2019-11" db="EMBL/GenBank/DDBJ databases">
        <authorList>
            <person name="Feng L."/>
        </authorList>
    </citation>
    <scope>NUCLEOTIDE SEQUENCE</scope>
    <source>
        <strain evidence="15">VrattiLFYP33</strain>
    </source>
</reference>
<evidence type="ECO:0000256" key="3">
    <source>
        <dbReference type="ARBA" id="ARBA00005133"/>
    </source>
</evidence>
<evidence type="ECO:0000256" key="2">
    <source>
        <dbReference type="ARBA" id="ARBA00004496"/>
    </source>
</evidence>
<dbReference type="UniPathway" id="UPA00031">
    <property type="reaction ID" value="UER00009"/>
</dbReference>
<sequence length="276" mass="29967">MIFPAIDIQDKRSVRLYKGDFDKEIVINYSPMAQAEDYEHAGIKALHVVDLDGAKAGKPVSFDIIIGIRRAFSGIIEVGGGIRDEEMIKAYLNAGIDRIILGSVALKNAEFTKQMLATYGAERIVIGVDGADGKVATEGWLEKSDVDMSHLIREMMAAGAKHFIVTDINRDGTMEGVNQELLFELHDQFPEARIIASGGIRNAGDIVALRKKGIVDCIVGKALYEGPLALADIVALEKSELAGELIEPSPYYTRTIHEETDSHDVSNLAISAVAAK</sequence>
<dbReference type="GO" id="GO:0000162">
    <property type="term" value="P:L-tryptophan biosynthetic process"/>
    <property type="evidence" value="ECO:0007669"/>
    <property type="project" value="TreeGrafter"/>
</dbReference>
<comment type="catalytic activity">
    <reaction evidence="1 12 14">
        <text>1-(5-phospho-beta-D-ribosyl)-5-[(5-phospho-beta-D-ribosylamino)methylideneamino]imidazole-4-carboxamide = 5-[(5-phospho-1-deoxy-D-ribulos-1-ylimino)methylamino]-1-(5-phospho-beta-D-ribosyl)imidazole-4-carboxamide</text>
        <dbReference type="Rhea" id="RHEA:15469"/>
        <dbReference type="ChEBI" id="CHEBI:58435"/>
        <dbReference type="ChEBI" id="CHEBI:58525"/>
        <dbReference type="EC" id="5.3.1.16"/>
    </reaction>
</comment>
<evidence type="ECO:0000256" key="1">
    <source>
        <dbReference type="ARBA" id="ARBA00000901"/>
    </source>
</evidence>
<evidence type="ECO:0000256" key="7">
    <source>
        <dbReference type="ARBA" id="ARBA00022490"/>
    </source>
</evidence>
<evidence type="ECO:0000313" key="15">
    <source>
        <dbReference type="EMBL" id="VYT76598.1"/>
    </source>
</evidence>
<dbReference type="Gene3D" id="3.20.20.70">
    <property type="entry name" value="Aldolase class I"/>
    <property type="match status" value="1"/>
</dbReference>
<comment type="similarity">
    <text evidence="4 12 13">Belongs to the HisA/HisF family.</text>
</comment>
<evidence type="ECO:0000256" key="8">
    <source>
        <dbReference type="ARBA" id="ARBA00022605"/>
    </source>
</evidence>
<dbReference type="Pfam" id="PF00977">
    <property type="entry name" value="His_biosynth"/>
    <property type="match status" value="1"/>
</dbReference>
<dbReference type="CDD" id="cd04732">
    <property type="entry name" value="HisA"/>
    <property type="match status" value="1"/>
</dbReference>
<evidence type="ECO:0000256" key="5">
    <source>
        <dbReference type="ARBA" id="ARBA00012550"/>
    </source>
</evidence>
<evidence type="ECO:0000256" key="11">
    <source>
        <dbReference type="ARBA" id="ARBA00030547"/>
    </source>
</evidence>
<dbReference type="InterPro" id="IPR044524">
    <property type="entry name" value="Isoase_HisA-like"/>
</dbReference>
<dbReference type="PANTHER" id="PTHR43090">
    <property type="entry name" value="1-(5-PHOSPHORIBOSYL)-5-[(5-PHOSPHORIBOSYLAMINO)METHYLIDENEAMINO] IMIDAZOLE-4-CARBOXAMIDE ISOMERASE"/>
    <property type="match status" value="1"/>
</dbReference>
<gene>
    <name evidence="12 15" type="primary">hisA</name>
    <name evidence="15" type="ORF">VRLFYP33_00478</name>
</gene>
<dbReference type="InterPro" id="IPR011060">
    <property type="entry name" value="RibuloseP-bd_barrel"/>
</dbReference>
<dbReference type="AlphaFoldDB" id="A0A6N2ZF12"/>
<protein>
    <recommendedName>
        <fullName evidence="6 12">1-(5-phosphoribosyl)-5-[(5-phosphoribosylamino)methylideneamino] imidazole-4-carboxamide isomerase</fullName>
        <ecNumber evidence="5 12">5.3.1.16</ecNumber>
    </recommendedName>
    <alternativeName>
        <fullName evidence="11 12">Phosphoribosylformimino-5-aminoimidazole carboxamide ribotide isomerase</fullName>
    </alternativeName>
</protein>
<evidence type="ECO:0000256" key="4">
    <source>
        <dbReference type="ARBA" id="ARBA00009667"/>
    </source>
</evidence>
<keyword evidence="7 12" id="KW-0963">Cytoplasm</keyword>
<dbReference type="SUPFAM" id="SSF51366">
    <property type="entry name" value="Ribulose-phoshate binding barrel"/>
    <property type="match status" value="1"/>
</dbReference>
<keyword evidence="8 12" id="KW-0028">Amino-acid biosynthesis</keyword>
<dbReference type="InterPro" id="IPR006062">
    <property type="entry name" value="His_biosynth"/>
</dbReference>
<dbReference type="GO" id="GO:0000105">
    <property type="term" value="P:L-histidine biosynthetic process"/>
    <property type="evidence" value="ECO:0007669"/>
    <property type="project" value="UniProtKB-UniRule"/>
</dbReference>
<dbReference type="GO" id="GO:0005737">
    <property type="term" value="C:cytoplasm"/>
    <property type="evidence" value="ECO:0007669"/>
    <property type="project" value="UniProtKB-SubCell"/>
</dbReference>
<proteinExistence type="inferred from homology"/>
<dbReference type="InterPro" id="IPR006063">
    <property type="entry name" value="HisA_bact_arch"/>
</dbReference>
<organism evidence="15">
    <name type="scientific">Veillonella ratti</name>
    <dbReference type="NCBI Taxonomy" id="103892"/>
    <lineage>
        <taxon>Bacteria</taxon>
        <taxon>Bacillati</taxon>
        <taxon>Bacillota</taxon>
        <taxon>Negativicutes</taxon>
        <taxon>Veillonellales</taxon>
        <taxon>Veillonellaceae</taxon>
        <taxon>Veillonella</taxon>
    </lineage>
</organism>
<keyword evidence="9 12" id="KW-0368">Histidine biosynthesis</keyword>
<evidence type="ECO:0000256" key="6">
    <source>
        <dbReference type="ARBA" id="ARBA00018464"/>
    </source>
</evidence>
<dbReference type="InterPro" id="IPR023016">
    <property type="entry name" value="HisA/PriA"/>
</dbReference>
<evidence type="ECO:0000256" key="14">
    <source>
        <dbReference type="RuleBase" id="RU003658"/>
    </source>
</evidence>
<name>A0A6N2ZF12_9FIRM</name>
<dbReference type="PANTHER" id="PTHR43090:SF2">
    <property type="entry name" value="1-(5-PHOSPHORIBOSYL)-5-[(5-PHOSPHORIBOSYLAMINO)METHYLIDENEAMINO] IMIDAZOLE-4-CARBOXAMIDE ISOMERASE"/>
    <property type="match status" value="1"/>
</dbReference>
<feature type="active site" description="Proton donor" evidence="12">
    <location>
        <position position="129"/>
    </location>
</feature>
<dbReference type="EC" id="5.3.1.16" evidence="5 12"/>
<evidence type="ECO:0000256" key="12">
    <source>
        <dbReference type="HAMAP-Rule" id="MF_01014"/>
    </source>
</evidence>
<dbReference type="RefSeq" id="WP_021840128.1">
    <property type="nucleotide sequence ID" value="NZ_CACRUX010000013.1"/>
</dbReference>
<dbReference type="GO" id="GO:0003949">
    <property type="term" value="F:1-(5-phosphoribosyl)-5-[(5-phosphoribosylamino)methylideneamino]imidazole-4-carboxamide isomerase activity"/>
    <property type="evidence" value="ECO:0007669"/>
    <property type="project" value="UniProtKB-UniRule"/>
</dbReference>
<evidence type="ECO:0000256" key="13">
    <source>
        <dbReference type="RuleBase" id="RU003657"/>
    </source>
</evidence>
<comment type="subcellular location">
    <subcellularLocation>
        <location evidence="2 12 14">Cytoplasm</location>
    </subcellularLocation>
</comment>
<accession>A0A6N2ZF12</accession>